<organism evidence="13">
    <name type="scientific">uncultured spirochete</name>
    <dbReference type="NCBI Taxonomy" id="156406"/>
    <lineage>
        <taxon>Bacteria</taxon>
        <taxon>Pseudomonadati</taxon>
        <taxon>Spirochaetota</taxon>
        <taxon>Spirochaetia</taxon>
        <taxon>Spirochaetales</taxon>
        <taxon>environmental samples</taxon>
    </lineage>
</organism>
<evidence type="ECO:0000313" key="13">
    <source>
        <dbReference type="EMBL" id="SLM11218.1"/>
    </source>
</evidence>
<feature type="domain" description="NAD-dependent epimerase/dehydratase" evidence="12">
    <location>
        <begin position="3"/>
        <end position="187"/>
    </location>
</feature>
<evidence type="ECO:0000256" key="7">
    <source>
        <dbReference type="ARBA" id="ARBA00023027"/>
    </source>
</evidence>
<dbReference type="Gene3D" id="3.40.50.720">
    <property type="entry name" value="NAD(P)-binding Rossmann-like Domain"/>
    <property type="match status" value="1"/>
</dbReference>
<dbReference type="CDD" id="cd08946">
    <property type="entry name" value="SDR_e"/>
    <property type="match status" value="1"/>
</dbReference>
<reference evidence="13" key="1">
    <citation type="submission" date="2017-02" db="EMBL/GenBank/DDBJ databases">
        <authorList>
            <person name="Regsiter A."/>
            <person name="William W."/>
        </authorList>
    </citation>
    <scope>NUCLEOTIDE SEQUENCE</scope>
    <source>
        <strain evidence="13">Bib</strain>
    </source>
</reference>
<dbReference type="SUPFAM" id="SSF51735">
    <property type="entry name" value="NAD(P)-binding Rossmann-fold domains"/>
    <property type="match status" value="1"/>
</dbReference>
<dbReference type="EMBL" id="FWDM01000011">
    <property type="protein sequence ID" value="SLM11218.1"/>
    <property type="molecule type" value="Genomic_DNA"/>
</dbReference>
<dbReference type="GO" id="GO:0005829">
    <property type="term" value="C:cytosol"/>
    <property type="evidence" value="ECO:0007669"/>
    <property type="project" value="TreeGrafter"/>
</dbReference>
<evidence type="ECO:0000256" key="11">
    <source>
        <dbReference type="ARBA" id="ARBA00033067"/>
    </source>
</evidence>
<dbReference type="GO" id="GO:0006012">
    <property type="term" value="P:galactose metabolic process"/>
    <property type="evidence" value="ECO:0007669"/>
    <property type="project" value="UniProtKB-KW"/>
</dbReference>
<keyword evidence="8" id="KW-0299">Galactose metabolism</keyword>
<dbReference type="EC" id="5.1.3.2" evidence="5"/>
<evidence type="ECO:0000259" key="12">
    <source>
        <dbReference type="Pfam" id="PF01370"/>
    </source>
</evidence>
<evidence type="ECO:0000256" key="5">
    <source>
        <dbReference type="ARBA" id="ARBA00013189"/>
    </source>
</evidence>
<keyword evidence="8" id="KW-0119">Carbohydrate metabolism</keyword>
<evidence type="ECO:0000256" key="2">
    <source>
        <dbReference type="ARBA" id="ARBA00001911"/>
    </source>
</evidence>
<proteinExistence type="inferred from homology"/>
<evidence type="ECO:0000256" key="8">
    <source>
        <dbReference type="ARBA" id="ARBA00023144"/>
    </source>
</evidence>
<evidence type="ECO:0000256" key="1">
    <source>
        <dbReference type="ARBA" id="ARBA00000083"/>
    </source>
</evidence>
<accession>A0A3P3XGX5</accession>
<dbReference type="GO" id="GO:0003978">
    <property type="term" value="F:UDP-glucose 4-epimerase activity"/>
    <property type="evidence" value="ECO:0007669"/>
    <property type="project" value="UniProtKB-EC"/>
</dbReference>
<protein>
    <recommendedName>
        <fullName evidence="6">UDP-glucose 4-epimerase</fullName>
        <ecNumber evidence="5">5.1.3.2</ecNumber>
    </recommendedName>
    <alternativeName>
        <fullName evidence="11">Galactowaldenase</fullName>
    </alternativeName>
    <alternativeName>
        <fullName evidence="10">UDP-galactose 4-epimerase</fullName>
    </alternativeName>
</protein>
<comment type="pathway">
    <text evidence="3">Carbohydrate metabolism; galactose metabolism.</text>
</comment>
<evidence type="ECO:0000256" key="9">
    <source>
        <dbReference type="ARBA" id="ARBA00023235"/>
    </source>
</evidence>
<evidence type="ECO:0000256" key="3">
    <source>
        <dbReference type="ARBA" id="ARBA00004947"/>
    </source>
</evidence>
<dbReference type="AlphaFoldDB" id="A0A3P3XGX5"/>
<dbReference type="PANTHER" id="PTHR43725:SF47">
    <property type="entry name" value="UDP-GLUCOSE 4-EPIMERASE"/>
    <property type="match status" value="1"/>
</dbReference>
<name>A0A3P3XGX5_9SPIR</name>
<dbReference type="InterPro" id="IPR001509">
    <property type="entry name" value="Epimerase_deHydtase"/>
</dbReference>
<dbReference type="PANTHER" id="PTHR43725">
    <property type="entry name" value="UDP-GLUCOSE 4-EPIMERASE"/>
    <property type="match status" value="1"/>
</dbReference>
<comment type="cofactor">
    <cofactor evidence="2">
        <name>NAD(+)</name>
        <dbReference type="ChEBI" id="CHEBI:57540"/>
    </cofactor>
</comment>
<gene>
    <name evidence="13" type="ORF">SPIROBIBN47_190003</name>
</gene>
<comment type="catalytic activity">
    <reaction evidence="1">
        <text>UDP-alpha-D-glucose = UDP-alpha-D-galactose</text>
        <dbReference type="Rhea" id="RHEA:22168"/>
        <dbReference type="ChEBI" id="CHEBI:58885"/>
        <dbReference type="ChEBI" id="CHEBI:66914"/>
        <dbReference type="EC" id="5.1.3.2"/>
    </reaction>
</comment>
<sequence>MRVFVSGGFGNVGISTVRALLSAGHEVCVFEHPSAKEKRSARLRELLKASGSKLKVFFGDITDEAALSEAMACFGIDGSSEGLDAVIHLAGIIPPLADRDPELAYRINVGGTRALLAVCSILPRPPRFVFASSIALYGDRLASPWIAATDPLLPNDTYSKTKQECEALIKSAGLDWVILRLSYVVSSDWLPFDPMLFEVPPATRFEVLHTEDAGRAFAAACQNPDAAGRIFNIGGGAACRTTYRAYLDRLMRLFGLGSSSFLPDELFAKCNFHCGWFVDSDEAEAVLHFRSKTLEDYYSEVQWRTRFLRPLASIAAFVVKPWMRSLSPYRVSPGRVRSPQLV</sequence>
<keyword evidence="7" id="KW-0520">NAD</keyword>
<evidence type="ECO:0000256" key="10">
    <source>
        <dbReference type="ARBA" id="ARBA00031367"/>
    </source>
</evidence>
<keyword evidence="9" id="KW-0413">Isomerase</keyword>
<comment type="similarity">
    <text evidence="4">Belongs to the NAD(P)-dependent epimerase/dehydratase family.</text>
</comment>
<dbReference type="Pfam" id="PF01370">
    <property type="entry name" value="Epimerase"/>
    <property type="match status" value="1"/>
</dbReference>
<evidence type="ECO:0000256" key="6">
    <source>
        <dbReference type="ARBA" id="ARBA00018569"/>
    </source>
</evidence>
<evidence type="ECO:0000256" key="4">
    <source>
        <dbReference type="ARBA" id="ARBA00007637"/>
    </source>
</evidence>
<dbReference type="InterPro" id="IPR036291">
    <property type="entry name" value="NAD(P)-bd_dom_sf"/>
</dbReference>